<evidence type="ECO:0000313" key="3">
    <source>
        <dbReference type="EMBL" id="CEL68722.1"/>
    </source>
</evidence>
<evidence type="ECO:0000313" key="4">
    <source>
        <dbReference type="Proteomes" id="UP000007494"/>
    </source>
</evidence>
<evidence type="ECO:0000313" key="2">
    <source>
        <dbReference type="EMBL" id="CBZ51402.1"/>
    </source>
</evidence>
<feature type="compositionally biased region" description="Basic and acidic residues" evidence="1">
    <location>
        <begin position="368"/>
        <end position="378"/>
    </location>
</feature>
<feature type="compositionally biased region" description="Acidic residues" evidence="1">
    <location>
        <begin position="653"/>
        <end position="665"/>
    </location>
</feature>
<dbReference type="InParanoid" id="F0VB65"/>
<feature type="compositionally biased region" description="Basic residues" evidence="1">
    <location>
        <begin position="724"/>
        <end position="742"/>
    </location>
</feature>
<dbReference type="AlphaFoldDB" id="F0VB65"/>
<dbReference type="eggNOG" id="ENOG502QYB5">
    <property type="taxonomic scope" value="Eukaryota"/>
</dbReference>
<feature type="compositionally biased region" description="Basic and acidic residues" evidence="1">
    <location>
        <begin position="13"/>
        <end position="34"/>
    </location>
</feature>
<dbReference type="OrthoDB" id="332830at2759"/>
<reference evidence="3" key="4">
    <citation type="journal article" date="2015" name="PLoS ONE">
        <title>Comprehensive Evaluation of Toxoplasma gondii VEG and Neospora caninum LIV Genomes with Tachyzoite Stage Transcriptome and Proteome Defines Novel Transcript Features.</title>
        <authorList>
            <person name="Ramaprasad A."/>
            <person name="Mourier T."/>
            <person name="Naeem R."/>
            <person name="Malas T.B."/>
            <person name="Moussa E."/>
            <person name="Panigrahi A."/>
            <person name="Vermont S.J."/>
            <person name="Otto T.D."/>
            <person name="Wastling J."/>
            <person name="Pain A."/>
        </authorList>
    </citation>
    <scope>NUCLEOTIDE SEQUENCE</scope>
    <source>
        <strain evidence="3">Liverpool</strain>
    </source>
</reference>
<reference evidence="4" key="3">
    <citation type="journal article" date="2012" name="PLoS Pathog.">
        <title>Comparative genomics of the apicomplexan parasites Toxoplasma gondii and Neospora caninum: Coccidia differing in host range and transmission strategy.</title>
        <authorList>
            <person name="Reid A.J."/>
            <person name="Vermont S.J."/>
            <person name="Cotton J.A."/>
            <person name="Harris D."/>
            <person name="Hill-Cawthorne G.A."/>
            <person name="Konen-Waisman S."/>
            <person name="Latham S.M."/>
            <person name="Mourier T."/>
            <person name="Norton R."/>
            <person name="Quail M.A."/>
            <person name="Sanders M."/>
            <person name="Shanmugam D."/>
            <person name="Sohal A."/>
            <person name="Wasmuth J.D."/>
            <person name="Brunk B."/>
            <person name="Grigg M.E."/>
            <person name="Howard J.C."/>
            <person name="Parkinson J."/>
            <person name="Roos D.S."/>
            <person name="Trees A.J."/>
            <person name="Berriman M."/>
            <person name="Pain A."/>
            <person name="Wastling J.M."/>
        </authorList>
    </citation>
    <scope>NUCLEOTIDE SEQUENCE [LARGE SCALE GENOMIC DNA]</scope>
    <source>
        <strain evidence="4">Liverpool</strain>
    </source>
</reference>
<dbReference type="Proteomes" id="UP000007494">
    <property type="component" value="Chromosome IX"/>
</dbReference>
<feature type="compositionally biased region" description="Acidic residues" evidence="1">
    <location>
        <begin position="340"/>
        <end position="359"/>
    </location>
</feature>
<evidence type="ECO:0000256" key="1">
    <source>
        <dbReference type="SAM" id="MobiDB-lite"/>
    </source>
</evidence>
<gene>
    <name evidence="3" type="ORF">BN1204_044640</name>
    <name evidence="2" type="ORF">NCLIV_044640</name>
</gene>
<accession>F0VB65</accession>
<feature type="region of interest" description="Disordered" evidence="1">
    <location>
        <begin position="473"/>
        <end position="501"/>
    </location>
</feature>
<feature type="region of interest" description="Disordered" evidence="1">
    <location>
        <begin position="340"/>
        <end position="390"/>
    </location>
</feature>
<reference evidence="2" key="2">
    <citation type="submission" date="2011-03" db="EMBL/GenBank/DDBJ databases">
        <title>Comparative genomics and transcriptomics of Neospora caninum and Toxoplasma gondii.</title>
        <authorList>
            <person name="Reid A.J."/>
            <person name="Sohal A."/>
            <person name="Harris D."/>
            <person name="Quail M."/>
            <person name="Sanders M."/>
            <person name="Berriman M."/>
            <person name="Wastling J.M."/>
            <person name="Pain A."/>
        </authorList>
    </citation>
    <scope>NUCLEOTIDE SEQUENCE</scope>
    <source>
        <strain evidence="2">Liverpool</strain>
    </source>
</reference>
<dbReference type="EMBL" id="LN714484">
    <property type="protein sequence ID" value="CEL68722.1"/>
    <property type="molecule type" value="Genomic_DNA"/>
</dbReference>
<feature type="compositionally biased region" description="Polar residues" evidence="1">
    <location>
        <begin position="1"/>
        <end position="11"/>
    </location>
</feature>
<feature type="region of interest" description="Disordered" evidence="1">
    <location>
        <begin position="1"/>
        <end position="34"/>
    </location>
</feature>
<keyword evidence="4" id="KW-1185">Reference proteome</keyword>
<dbReference type="RefSeq" id="XP_003881435.1">
    <property type="nucleotide sequence ID" value="XM_003881386.1"/>
</dbReference>
<feature type="compositionally biased region" description="Basic and acidic residues" evidence="1">
    <location>
        <begin position="483"/>
        <end position="501"/>
    </location>
</feature>
<feature type="region of interest" description="Disordered" evidence="1">
    <location>
        <begin position="88"/>
        <end position="110"/>
    </location>
</feature>
<organism evidence="2 4">
    <name type="scientific">Neospora caninum (strain Liverpool)</name>
    <dbReference type="NCBI Taxonomy" id="572307"/>
    <lineage>
        <taxon>Eukaryota</taxon>
        <taxon>Sar</taxon>
        <taxon>Alveolata</taxon>
        <taxon>Apicomplexa</taxon>
        <taxon>Conoidasida</taxon>
        <taxon>Coccidia</taxon>
        <taxon>Eucoccidiorida</taxon>
        <taxon>Eimeriorina</taxon>
        <taxon>Sarcocystidae</taxon>
        <taxon>Neospora</taxon>
    </lineage>
</organism>
<dbReference type="VEuPathDB" id="ToxoDB:NCLIV_044640"/>
<dbReference type="EMBL" id="FR823385">
    <property type="protein sequence ID" value="CBZ51402.1"/>
    <property type="molecule type" value="Genomic_DNA"/>
</dbReference>
<feature type="region of interest" description="Disordered" evidence="1">
    <location>
        <begin position="632"/>
        <end position="742"/>
    </location>
</feature>
<dbReference type="OMA" id="GNFWREF"/>
<proteinExistence type="predicted"/>
<reference evidence="2" key="1">
    <citation type="submission" date="2011-02" db="EMBL/GenBank/DDBJ databases">
        <authorList>
            <person name="Aslett M."/>
        </authorList>
    </citation>
    <scope>NUCLEOTIDE SEQUENCE</scope>
    <source>
        <strain evidence="2">Liverpool</strain>
    </source>
</reference>
<sequence length="742" mass="82359">MCRLSPQTPSSWRGEDASGDKRQDERGDGDREERKQQTLHFLDASIASLCALLNFRFSVFWSYVRHFAPLRVYIHSFLSNAARPHDLPTSLPRSVSGLPDEAGEEQSRKEEKVDALRHLTLLVWHRLAQRSCSRTGACLSPALFAELLLAPSPESPKETGSRRFEDEHRPLVSVQRLIDLAAVCEATDRKLVRETVQSFWGNFGDRWEKADLASLRNKALEGINEKRETLNALASEDCPVLLQRFPSSGGEWQNGDSRNRVWRAMRGEEDASASSDLLEVLASTYALLISAPWFNVWNSPASSPFLRLALGRARQLFCACLLSGAAAVWGFLPLLRESLEGEEREEEEEEEEEEEDEEEEGRRRTRRLRGDVEEEHGKRGGGTHPSRLGQTNRSQASLLEAFESFTCWALSFHEVCQAASETLSGPARDMRRAGLRRLLAAWRRAIPTLGEERVQHVEAALCPGHLAQEPPPCSLASLPGVAEKGREPEKRASDTRAEPRLHDEDAEKVEVIRAVLAENFGPGFVYLALLFCRGNADEALHLLLSRSLPPLLQHVDPTLDLQGAALFLAEREGAKQNEGDRGAEGATEMLCRDEEVNARVLAIVDERERAKQDRTQAALIEKYKRLAEEGVLGNSDESDSEFSDLQEFPDSSDSSEEEDGDDAETDQTGVATGDTGGRGARGGDEQSEGIPAGGPSRGRGARRGAPVAGQTLQARRKEENKARYGNHSRKRGHLAKMRRGMI</sequence>
<dbReference type="GeneID" id="13440387"/>
<name>F0VB65_NEOCL</name>
<protein>
    <submittedName>
        <fullName evidence="2">Uncharacterized protein</fullName>
    </submittedName>
</protein>